<keyword evidence="4" id="KW-1185">Reference proteome</keyword>
<feature type="domain" description="Replicative helicase loading/DNA remodeling protein DnaB N-terminal winged helix" evidence="2">
    <location>
        <begin position="1"/>
        <end position="224"/>
    </location>
</feature>
<accession>A0A3P1VDN6</accession>
<evidence type="ECO:0000313" key="4">
    <source>
        <dbReference type="Proteomes" id="UP000281771"/>
    </source>
</evidence>
<dbReference type="RefSeq" id="WP_124776048.1">
    <property type="nucleotide sequence ID" value="NZ_RQZA01000002.1"/>
</dbReference>
<dbReference type="AlphaFoldDB" id="A0A3P1VDN6"/>
<reference evidence="3 4" key="1">
    <citation type="submission" date="2018-11" db="EMBL/GenBank/DDBJ databases">
        <title>Genomes From Bacteria Associated with the Canine Oral Cavity: a Test Case for Automated Genome-Based Taxonomic Assignment.</title>
        <authorList>
            <person name="Coil D.A."/>
            <person name="Jospin G."/>
            <person name="Darling A.E."/>
            <person name="Wallis C."/>
            <person name="Davis I.J."/>
            <person name="Harris S."/>
            <person name="Eisen J.A."/>
            <person name="Holcombe L.J."/>
            <person name="O'Flynn C."/>
        </authorList>
    </citation>
    <scope>NUCLEOTIDE SEQUENCE [LARGE SCALE GENOMIC DNA]</scope>
    <source>
        <strain evidence="3 4">OH4621_COT-116</strain>
    </source>
</reference>
<evidence type="ECO:0000259" key="2">
    <source>
        <dbReference type="Pfam" id="PF25888"/>
    </source>
</evidence>
<name>A0A3P1VDN6_9STRE</name>
<organism evidence="3 4">
    <name type="scientific">Streptococcus minor</name>
    <dbReference type="NCBI Taxonomy" id="229549"/>
    <lineage>
        <taxon>Bacteria</taxon>
        <taxon>Bacillati</taxon>
        <taxon>Bacillota</taxon>
        <taxon>Bacilli</taxon>
        <taxon>Lactobacillales</taxon>
        <taxon>Streptococcaceae</taxon>
        <taxon>Streptococcus</taxon>
    </lineage>
</organism>
<feature type="compositionally biased region" description="Basic and acidic residues" evidence="1">
    <location>
        <begin position="359"/>
        <end position="368"/>
    </location>
</feature>
<comment type="caution">
    <text evidence="3">The sequence shown here is derived from an EMBL/GenBank/DDBJ whole genome shotgun (WGS) entry which is preliminary data.</text>
</comment>
<dbReference type="EMBL" id="RQZA01000002">
    <property type="protein sequence ID" value="RRD31797.1"/>
    <property type="molecule type" value="Genomic_DNA"/>
</dbReference>
<sequence length="385" mass="43801">MRPNQTYSFVGKLAVWPDMVSLVQCYQPIIGLQAFALYQYLCVTNDQGVGRFRFSQILNHLNFGTQALEQALDVLTAMKLLAIYQQEDNYTLALQAPQSSQDFLKNELYRALLAKKIGESAVEKLRISLPTADKNISKSFSEVFQLDGQVEPLRSKSERFDAHAFKQTMARHNLRFQDEQTDIIGLYHLAEQENWTWLEAYQLARETAINQEISIKRMQEKLRSNQRKSAGEVSFSPAEETIIRESQALSPLAFLTAIKDSKKAAVIASEKTCLTSLAKLGLLDEVINVIVLYTFNKVDSANLNEKYALKLGNDFSYKEIRSAEAAVLALREGNRKSTSKKAETSQSQYSNVPSWSNPDYKEETTEEDLARLEEIQREILEKLEK</sequence>
<dbReference type="InterPro" id="IPR058660">
    <property type="entry name" value="WHD_DnaB"/>
</dbReference>
<feature type="region of interest" description="Disordered" evidence="1">
    <location>
        <begin position="337"/>
        <end position="368"/>
    </location>
</feature>
<evidence type="ECO:0000256" key="1">
    <source>
        <dbReference type="SAM" id="MobiDB-lite"/>
    </source>
</evidence>
<feature type="compositionally biased region" description="Polar residues" evidence="1">
    <location>
        <begin position="344"/>
        <end position="357"/>
    </location>
</feature>
<proteinExistence type="predicted"/>
<dbReference type="Proteomes" id="UP000281771">
    <property type="component" value="Unassembled WGS sequence"/>
</dbReference>
<evidence type="ECO:0000313" key="3">
    <source>
        <dbReference type="EMBL" id="RRD31797.1"/>
    </source>
</evidence>
<gene>
    <name evidence="3" type="ORF">EII38_03320</name>
</gene>
<dbReference type="Pfam" id="PF25888">
    <property type="entry name" value="WHD_DnaB"/>
    <property type="match status" value="1"/>
</dbReference>
<protein>
    <recommendedName>
        <fullName evidence="2">Replicative helicase loading/DNA remodeling protein DnaB N-terminal winged helix domain-containing protein</fullName>
    </recommendedName>
</protein>
<dbReference type="STRING" id="1123309.GCA_000377005_01026"/>